<organism evidence="1 2">
    <name type="scientific">Aureobasidium subglaciale (strain EXF-2481)</name>
    <name type="common">Aureobasidium pullulans var. subglaciale</name>
    <dbReference type="NCBI Taxonomy" id="1043005"/>
    <lineage>
        <taxon>Eukaryota</taxon>
        <taxon>Fungi</taxon>
        <taxon>Dikarya</taxon>
        <taxon>Ascomycota</taxon>
        <taxon>Pezizomycotina</taxon>
        <taxon>Dothideomycetes</taxon>
        <taxon>Dothideomycetidae</taxon>
        <taxon>Dothideales</taxon>
        <taxon>Saccotheciaceae</taxon>
        <taxon>Aureobasidium</taxon>
    </lineage>
</organism>
<dbReference type="GeneID" id="25366149"/>
<keyword evidence="2" id="KW-1185">Reference proteome</keyword>
<dbReference type="EMBL" id="KL584756">
    <property type="protein sequence ID" value="KEQ96341.1"/>
    <property type="molecule type" value="Genomic_DNA"/>
</dbReference>
<dbReference type="STRING" id="1043005.A0A074ZC97"/>
<sequence>MAAAVVVQTSQDPSAGFDSQYGVVTAGETQAHSVSAGPNSLLVVSPYTSPPHLLDLNGYSTASQLFAKALTIFQPTRADYATADYVESFNFTEVIGALKALAKAEGHTWQKTEFYVVSFRSQLSSDADPVRLFELDSFSHEEAMTSGGLLKYWYGVKNQDRRNLATCFWESRQHARDGGRGPWHAKARTAAGIWYESIVFKTYTLTIEDDLDDWNIKDFEEGR</sequence>
<dbReference type="HOGENOM" id="CLU_068116_2_0_1"/>
<evidence type="ECO:0000313" key="2">
    <source>
        <dbReference type="Proteomes" id="UP000030641"/>
    </source>
</evidence>
<dbReference type="RefSeq" id="XP_013344934.1">
    <property type="nucleotide sequence ID" value="XM_013489480.1"/>
</dbReference>
<name>A0A074ZC97_AURSE</name>
<accession>A0A074ZC97</accession>
<proteinExistence type="predicted"/>
<reference evidence="1 2" key="1">
    <citation type="journal article" date="2014" name="BMC Genomics">
        <title>Genome sequencing of four Aureobasidium pullulans varieties: biotechnological potential, stress tolerance, and description of new species.</title>
        <authorList>
            <person name="Gostin Ar C."/>
            <person name="Ohm R.A."/>
            <person name="Kogej T."/>
            <person name="Sonjak S."/>
            <person name="Turk M."/>
            <person name="Zajc J."/>
            <person name="Zalar P."/>
            <person name="Grube M."/>
            <person name="Sun H."/>
            <person name="Han J."/>
            <person name="Sharma A."/>
            <person name="Chiniquy J."/>
            <person name="Ngan C.Y."/>
            <person name="Lipzen A."/>
            <person name="Barry K."/>
            <person name="Grigoriev I.V."/>
            <person name="Gunde-Cimerman N."/>
        </authorList>
    </citation>
    <scope>NUCLEOTIDE SEQUENCE [LARGE SCALE GENOMIC DNA]</scope>
    <source>
        <strain evidence="1 2">EXF-2481</strain>
    </source>
</reference>
<evidence type="ECO:0000313" key="1">
    <source>
        <dbReference type="EMBL" id="KEQ96341.1"/>
    </source>
</evidence>
<protein>
    <submittedName>
        <fullName evidence="1">Uncharacterized protein</fullName>
    </submittedName>
</protein>
<dbReference type="PANTHER" id="PTHR36986:SF1">
    <property type="entry name" value="UPF0643 PROTEIN PB2B2.08"/>
    <property type="match status" value="1"/>
</dbReference>
<dbReference type="OMA" id="VWRSRED"/>
<dbReference type="PANTHER" id="PTHR36986">
    <property type="entry name" value="UPF0643 PROTEIN PB2B2.08"/>
    <property type="match status" value="1"/>
</dbReference>
<dbReference type="AlphaFoldDB" id="A0A074ZC97"/>
<dbReference type="Proteomes" id="UP000030641">
    <property type="component" value="Unassembled WGS sequence"/>
</dbReference>
<dbReference type="InParanoid" id="A0A074ZC97"/>
<gene>
    <name evidence="1" type="ORF">AUEXF2481DRAFT_38598</name>
</gene>
<dbReference type="OrthoDB" id="2140489at2759"/>